<reference evidence="1" key="1">
    <citation type="journal article" date="2015" name="Nature">
        <title>Complex archaea that bridge the gap between prokaryotes and eukaryotes.</title>
        <authorList>
            <person name="Spang A."/>
            <person name="Saw J.H."/>
            <person name="Jorgensen S.L."/>
            <person name="Zaremba-Niedzwiedzka K."/>
            <person name="Martijn J."/>
            <person name="Lind A.E."/>
            <person name="van Eijk R."/>
            <person name="Schleper C."/>
            <person name="Guy L."/>
            <person name="Ettema T.J."/>
        </authorList>
    </citation>
    <scope>NUCLEOTIDE SEQUENCE</scope>
</reference>
<comment type="caution">
    <text evidence="1">The sequence shown here is derived from an EMBL/GenBank/DDBJ whole genome shotgun (WGS) entry which is preliminary data.</text>
</comment>
<gene>
    <name evidence="1" type="ORF">LCGC14_0430710</name>
</gene>
<dbReference type="AlphaFoldDB" id="A0A0F9VXQ5"/>
<evidence type="ECO:0000313" key="1">
    <source>
        <dbReference type="EMBL" id="KKN70493.1"/>
    </source>
</evidence>
<organism evidence="1">
    <name type="scientific">marine sediment metagenome</name>
    <dbReference type="NCBI Taxonomy" id="412755"/>
    <lineage>
        <taxon>unclassified sequences</taxon>
        <taxon>metagenomes</taxon>
        <taxon>ecological metagenomes</taxon>
    </lineage>
</organism>
<proteinExistence type="predicted"/>
<protein>
    <submittedName>
        <fullName evidence="1">Uncharacterized protein</fullName>
    </submittedName>
</protein>
<sequence length="249" mass="26733">MAQQATTSLANWKFHENHVQSELQGGQFVSAATILIAAGPPRLADASGGFPASTSSQAEIAFPIGVVENFGMSQNRQLQRMFEIGSKRSYFIPGRTIGSVSLGRVLFFGPSLLRVMYAYYPTSKFGISANVANPLAGNLTTRDLGNRTPEVLDKPGFGATQVDPALNADFWVNLASDLFDHPCGLLVYLRDAQNEAYGAFYLEDVNLQAHQFNVNASSVLVAEGTSAQYDKLIPVNIAKAKVASPSIVA</sequence>
<name>A0A0F9VXQ5_9ZZZZ</name>
<dbReference type="EMBL" id="LAZR01000402">
    <property type="protein sequence ID" value="KKN70493.1"/>
    <property type="molecule type" value="Genomic_DNA"/>
</dbReference>
<accession>A0A0F9VXQ5</accession>